<evidence type="ECO:0000313" key="2">
    <source>
        <dbReference type="Proteomes" id="UP001456344"/>
    </source>
</evidence>
<protein>
    <submittedName>
        <fullName evidence="1">Uncharacterized protein</fullName>
    </submittedName>
</protein>
<evidence type="ECO:0000313" key="1">
    <source>
        <dbReference type="EMBL" id="WYW17135.1"/>
    </source>
</evidence>
<gene>
    <name evidence="1" type="ORF">LCL61_16415</name>
</gene>
<proteinExistence type="predicted"/>
<organism evidence="1 2">
    <name type="scientific">Amycolatopsis coloradensis</name>
    <dbReference type="NCBI Taxonomy" id="76021"/>
    <lineage>
        <taxon>Bacteria</taxon>
        <taxon>Bacillati</taxon>
        <taxon>Actinomycetota</taxon>
        <taxon>Actinomycetes</taxon>
        <taxon>Pseudonocardiales</taxon>
        <taxon>Pseudonocardiaceae</taxon>
        <taxon>Amycolatopsis</taxon>
    </lineage>
</organism>
<name>A0ACD5BHH4_9PSEU</name>
<sequence>MNKFSTFGLDRDDASSVPRTLFAVVCVVLMTVGGLVAFTLGAGGAMSSASCRPGEESFLCTSKGQNVVFGSRSSAG</sequence>
<accession>A0ACD5BHH4</accession>
<dbReference type="EMBL" id="CP150484">
    <property type="protein sequence ID" value="WYW17135.1"/>
    <property type="molecule type" value="Genomic_DNA"/>
</dbReference>
<dbReference type="Proteomes" id="UP001456344">
    <property type="component" value="Chromosome"/>
</dbReference>
<reference evidence="1" key="1">
    <citation type="submission" date="2023-10" db="EMBL/GenBank/DDBJ databases">
        <title>Whole genome sequencing of actinobacterial strain Amycolatopsis sp. (BCA-696) identifies the underlying plant growth-promoting genes.</title>
        <authorList>
            <person name="Gandham P."/>
            <person name="Vadla N."/>
            <person name="Saji A."/>
            <person name="Srinivas V."/>
            <person name="Ruperao P."/>
            <person name="Selvanayagam S."/>
            <person name="Saxena R.K."/>
            <person name="Rathore A."/>
            <person name="Gopalakrishnan S."/>
            <person name="Thakur V."/>
        </authorList>
    </citation>
    <scope>NUCLEOTIDE SEQUENCE</scope>
    <source>
        <strain evidence="1">BCA-696</strain>
    </source>
</reference>
<keyword evidence="2" id="KW-1185">Reference proteome</keyword>